<dbReference type="Pfam" id="PF11528">
    <property type="entry name" value="DUF3224"/>
    <property type="match status" value="1"/>
</dbReference>
<evidence type="ECO:0008006" key="3">
    <source>
        <dbReference type="Google" id="ProtNLM"/>
    </source>
</evidence>
<reference evidence="1 2" key="1">
    <citation type="journal article" date="2014" name="Genome Announc.">
        <title>Draft Genome Sequence of the Antitrypanosomally Active Sponge-Associated Bacterium Actinokineospora sp. Strain EG49.</title>
        <authorList>
            <person name="Harjes J."/>
            <person name="Ryu T."/>
            <person name="Abdelmohsen U.R."/>
            <person name="Moitinho-Silva L."/>
            <person name="Horn H."/>
            <person name="Ravasi T."/>
            <person name="Hentschel U."/>
        </authorList>
    </citation>
    <scope>NUCLEOTIDE SEQUENCE [LARGE SCALE GENOMIC DNA]</scope>
    <source>
        <strain evidence="1 2">EG49</strain>
    </source>
</reference>
<organism evidence="1 2">
    <name type="scientific">Actinokineospora spheciospongiae</name>
    <dbReference type="NCBI Taxonomy" id="909613"/>
    <lineage>
        <taxon>Bacteria</taxon>
        <taxon>Bacillati</taxon>
        <taxon>Actinomycetota</taxon>
        <taxon>Actinomycetes</taxon>
        <taxon>Pseudonocardiales</taxon>
        <taxon>Pseudonocardiaceae</taxon>
        <taxon>Actinokineospora</taxon>
    </lineage>
</organism>
<dbReference type="InterPro" id="IPR021607">
    <property type="entry name" value="DUF3224"/>
</dbReference>
<evidence type="ECO:0000313" key="2">
    <source>
        <dbReference type="Proteomes" id="UP000019277"/>
    </source>
</evidence>
<accession>W7J444</accession>
<dbReference type="Gene3D" id="2.40.350.10">
    <property type="entry name" value="SO1590-like"/>
    <property type="match status" value="1"/>
</dbReference>
<keyword evidence="2" id="KW-1185">Reference proteome</keyword>
<dbReference type="eggNOG" id="ENOG50331JQ">
    <property type="taxonomic scope" value="Bacteria"/>
</dbReference>
<comment type="caution">
    <text evidence="1">The sequence shown here is derived from an EMBL/GenBank/DDBJ whole genome shotgun (WGS) entry which is preliminary data.</text>
</comment>
<dbReference type="SUPFAM" id="SSF159238">
    <property type="entry name" value="SO1590-like"/>
    <property type="match status" value="1"/>
</dbReference>
<dbReference type="AlphaFoldDB" id="W7J444"/>
<protein>
    <recommendedName>
        <fullName evidence="3">DUF3224 domain-containing protein</fullName>
    </recommendedName>
</protein>
<gene>
    <name evidence="1" type="ORF">UO65_0941</name>
</gene>
<dbReference type="OrthoDB" id="7947478at2"/>
<dbReference type="EMBL" id="AYXG01000037">
    <property type="protein sequence ID" value="EWC63746.1"/>
    <property type="molecule type" value="Genomic_DNA"/>
</dbReference>
<proteinExistence type="predicted"/>
<dbReference type="PATRIC" id="fig|909613.9.peg.955"/>
<dbReference type="RefSeq" id="WP_035279049.1">
    <property type="nucleotide sequence ID" value="NZ_AYXG01000037.1"/>
</dbReference>
<dbReference type="STRING" id="909613.UO65_0941"/>
<dbReference type="InterPro" id="IPR023159">
    <property type="entry name" value="SO1590-like_sf"/>
</dbReference>
<name>W7J444_9PSEU</name>
<accession>A0A8E2X4T1</accession>
<sequence>MSTTATGKFITSVWDEAPYDTGDGVPALAKADVKNTFEGTIVGEGTLTYLLVYPENYASFVGLQRITGTLDGKAGQFVLQTEGVVDGGPPTSTWFVVPGSGTGELVGLRGKGTVTAVDATTAEYTLDYDFTA</sequence>
<dbReference type="Proteomes" id="UP000019277">
    <property type="component" value="Unassembled WGS sequence"/>
</dbReference>
<evidence type="ECO:0000313" key="1">
    <source>
        <dbReference type="EMBL" id="EWC63746.1"/>
    </source>
</evidence>